<keyword evidence="3 4" id="KW-0975">Bacterial flagellum</keyword>
<gene>
    <name evidence="7" type="primary">flgE</name>
    <name evidence="7" type="ORF">JSE7799_01106</name>
</gene>
<evidence type="ECO:0000256" key="4">
    <source>
        <dbReference type="RuleBase" id="RU362116"/>
    </source>
</evidence>
<proteinExistence type="inferred from homology"/>
<dbReference type="GO" id="GO:0071978">
    <property type="term" value="P:bacterial-type flagellum-dependent swarming motility"/>
    <property type="evidence" value="ECO:0007669"/>
    <property type="project" value="TreeGrafter"/>
</dbReference>
<keyword evidence="8" id="KW-1185">Reference proteome</keyword>
<accession>A0A0M7B7R7</accession>
<dbReference type="STRING" id="313367.JSE7799_01106"/>
<dbReference type="GO" id="GO:0009425">
    <property type="term" value="C:bacterial-type flagellum basal body"/>
    <property type="evidence" value="ECO:0007669"/>
    <property type="project" value="UniProtKB-SubCell"/>
</dbReference>
<dbReference type="InterPro" id="IPR001444">
    <property type="entry name" value="Flag_bb_rod_N"/>
</dbReference>
<reference evidence="7 8" key="1">
    <citation type="submission" date="2015-09" db="EMBL/GenBank/DDBJ databases">
        <authorList>
            <person name="Jackson K.R."/>
            <person name="Lunt B.L."/>
            <person name="Fisher J.N.B."/>
            <person name="Gardner A.V."/>
            <person name="Bailey M.E."/>
            <person name="Deus L.M."/>
            <person name="Earl A.S."/>
            <person name="Gibby P.D."/>
            <person name="Hartmann K.A."/>
            <person name="Liu J.E."/>
            <person name="Manci A.M."/>
            <person name="Nielsen D.A."/>
            <person name="Solomon M.B."/>
            <person name="Breakwell D.P."/>
            <person name="Burnett S.H."/>
            <person name="Grose J.H."/>
        </authorList>
    </citation>
    <scope>NUCLEOTIDE SEQUENCE [LARGE SCALE GENOMIC DNA]</scope>
    <source>
        <strain evidence="7 8">CECT 7799</strain>
    </source>
</reference>
<evidence type="ECO:0000256" key="3">
    <source>
        <dbReference type="ARBA" id="ARBA00023143"/>
    </source>
</evidence>
<evidence type="ECO:0000313" key="8">
    <source>
        <dbReference type="Proteomes" id="UP000049455"/>
    </source>
</evidence>
<evidence type="ECO:0000256" key="1">
    <source>
        <dbReference type="ARBA" id="ARBA00004117"/>
    </source>
</evidence>
<dbReference type="InterPro" id="IPR010930">
    <property type="entry name" value="Flg_bb/hook_C_dom"/>
</dbReference>
<dbReference type="InterPro" id="IPR037058">
    <property type="entry name" value="Falgellar_hook_FlgE_sf"/>
</dbReference>
<comment type="similarity">
    <text evidence="2 4">Belongs to the flagella basal body rod proteins family.</text>
</comment>
<evidence type="ECO:0000259" key="5">
    <source>
        <dbReference type="Pfam" id="PF00460"/>
    </source>
</evidence>
<dbReference type="NCBIfam" id="TIGR03506">
    <property type="entry name" value="FlgEFG_subfam"/>
    <property type="match status" value="1"/>
</dbReference>
<dbReference type="EMBL" id="CYPR01000060">
    <property type="protein sequence ID" value="CUH35286.1"/>
    <property type="molecule type" value="Genomic_DNA"/>
</dbReference>
<dbReference type="OrthoDB" id="8372879at2"/>
<dbReference type="InterPro" id="IPR020013">
    <property type="entry name" value="Flagellar_FlgE/F/G"/>
</dbReference>
<dbReference type="PANTHER" id="PTHR30435">
    <property type="entry name" value="FLAGELLAR PROTEIN"/>
    <property type="match status" value="1"/>
</dbReference>
<keyword evidence="7" id="KW-0969">Cilium</keyword>
<dbReference type="InterPro" id="IPR019776">
    <property type="entry name" value="Flagellar_basal_body_rod_CS"/>
</dbReference>
<feature type="domain" description="Flagellar basal body rod protein N-terminal" evidence="5">
    <location>
        <begin position="7"/>
        <end position="37"/>
    </location>
</feature>
<dbReference type="GO" id="GO:0009424">
    <property type="term" value="C:bacterial-type flagellum hook"/>
    <property type="evidence" value="ECO:0007669"/>
    <property type="project" value="TreeGrafter"/>
</dbReference>
<keyword evidence="7" id="KW-0282">Flagellum</keyword>
<feature type="domain" description="Flagellar basal-body/hook protein C-terminal" evidence="6">
    <location>
        <begin position="399"/>
        <end position="439"/>
    </location>
</feature>
<keyword evidence="7" id="KW-0966">Cell projection</keyword>
<dbReference type="Pfam" id="PF00460">
    <property type="entry name" value="Flg_bb_rod"/>
    <property type="match status" value="1"/>
</dbReference>
<sequence>MTISSSLNAGVTGLNVNASKLATISDNIANSATFGFKRSVADFHSLVLDQSRGAYSAGGVRVTTGRAIDQRGTLITTNNPTDISIGGRGMLPVTPITALDGNGNYPLRMTSTGSFRADANGILRTSSGQVLLGWAANQDGKIPPNPRDTVGGLTPVRVDSNQFEGDATTRISLGVNLPATATRADASGDTIDLPLEYFGNLGQAQNLNISFEPTVPAAGDAATNTWTMTIQDEEQNNATIGKFTIEFDDSGDHGGTIKSVNAETVTPAPTTPHNWDANTGLLTIAAQSGPLELDIGKPKEARGLSQLSDVFAPLTITKNGSPVGNLASIEVDANGIMTAIYDSGFTKAIYQIPVVNVPNPNGLKPLANQTYQVSSESGAFYLWDAGDGPVGDVVGFAREESATDVASELTQLIQTQRAYSSNAKVIQTVDEMLQETTNIKR</sequence>
<dbReference type="SUPFAM" id="SSF117143">
    <property type="entry name" value="Flagellar hook protein flgE"/>
    <property type="match status" value="1"/>
</dbReference>
<dbReference type="RefSeq" id="WP_055662745.1">
    <property type="nucleotide sequence ID" value="NZ_CYPR01000060.1"/>
</dbReference>
<name>A0A0M7B7R7_9RHOB</name>
<comment type="function">
    <text evidence="4">A flexible structure which links the flagellar filament to the drive apparatus in the basal body.</text>
</comment>
<dbReference type="Gene3D" id="2.60.98.20">
    <property type="entry name" value="Flagellar hook protein FlgE"/>
    <property type="match status" value="1"/>
</dbReference>
<comment type="subcellular location">
    <subcellularLocation>
        <location evidence="1 4">Bacterial flagellum basal body</location>
    </subcellularLocation>
</comment>
<dbReference type="PROSITE" id="PS00588">
    <property type="entry name" value="FLAGELLA_BB_ROD"/>
    <property type="match status" value="1"/>
</dbReference>
<dbReference type="PANTHER" id="PTHR30435:SF1">
    <property type="entry name" value="FLAGELLAR HOOK PROTEIN FLGE"/>
    <property type="match status" value="1"/>
</dbReference>
<evidence type="ECO:0000259" key="6">
    <source>
        <dbReference type="Pfam" id="PF06429"/>
    </source>
</evidence>
<protein>
    <recommendedName>
        <fullName evidence="4">Flagellar hook protein FlgE</fullName>
    </recommendedName>
</protein>
<dbReference type="InterPro" id="IPR037925">
    <property type="entry name" value="FlgE/F/G-like"/>
</dbReference>
<dbReference type="AlphaFoldDB" id="A0A0M7B7R7"/>
<dbReference type="GO" id="GO:0005829">
    <property type="term" value="C:cytosol"/>
    <property type="evidence" value="ECO:0007669"/>
    <property type="project" value="TreeGrafter"/>
</dbReference>
<organism evidence="7 8">
    <name type="scientific">Jannaschia seosinensis</name>
    <dbReference type="NCBI Taxonomy" id="313367"/>
    <lineage>
        <taxon>Bacteria</taxon>
        <taxon>Pseudomonadati</taxon>
        <taxon>Pseudomonadota</taxon>
        <taxon>Alphaproteobacteria</taxon>
        <taxon>Rhodobacterales</taxon>
        <taxon>Roseobacteraceae</taxon>
        <taxon>Jannaschia</taxon>
    </lineage>
</organism>
<dbReference type="Proteomes" id="UP000049455">
    <property type="component" value="Unassembled WGS sequence"/>
</dbReference>
<evidence type="ECO:0000256" key="2">
    <source>
        <dbReference type="ARBA" id="ARBA00009677"/>
    </source>
</evidence>
<dbReference type="Pfam" id="PF06429">
    <property type="entry name" value="Flg_bbr_C"/>
    <property type="match status" value="1"/>
</dbReference>
<evidence type="ECO:0000313" key="7">
    <source>
        <dbReference type="EMBL" id="CUH35286.1"/>
    </source>
</evidence>